<reference evidence="2 3" key="1">
    <citation type="submission" date="2014-09" db="EMBL/GenBank/DDBJ databases">
        <title>Complete genome sequence of Endomicrobium proavitum.</title>
        <authorList>
            <person name="Zheng H."/>
        </authorList>
    </citation>
    <scope>NUCLEOTIDE SEQUENCE [LARGE SCALE GENOMIC DNA]</scope>
    <source>
        <strain evidence="2 3">Rsa215</strain>
    </source>
</reference>
<evidence type="ECO:0000313" key="2">
    <source>
        <dbReference type="EMBL" id="AKL98639.1"/>
    </source>
</evidence>
<dbReference type="STRING" id="1408281.Epro_1260"/>
<keyword evidence="1" id="KW-0472">Membrane</keyword>
<feature type="transmembrane region" description="Helical" evidence="1">
    <location>
        <begin position="25"/>
        <end position="44"/>
    </location>
</feature>
<accession>A0A0G3WMC7</accession>
<gene>
    <name evidence="2" type="ORF">Epro_1260</name>
</gene>
<name>A0A0G3WMC7_9BACT</name>
<dbReference type="RefSeq" id="WP_052571361.1">
    <property type="nucleotide sequence ID" value="NZ_CP009498.1"/>
</dbReference>
<keyword evidence="1" id="KW-0812">Transmembrane</keyword>
<dbReference type="AlphaFoldDB" id="A0A0G3WMC7"/>
<dbReference type="KEGG" id="epo:Epro_1260"/>
<sequence>MAKAAFKISEVFAAGWKNYTNNPTIIGIFLISHIALFIFSALLFKILSLAFGIVGIILGIIILFFTYFYFEYSKIKASVIAAQGKKITLNVLDNDIVHVGKFIIVSVILLFITCIVISIIGTFCVVITRTYGFEEILVAIFLIPIGIILFSILFPALFMAADKRIHLNAIKITTETIKITFSNFREYLLYTLNVFLILILLVIIITIGISLFSFAHKALSHVWGAICVLLLDFMIVPVLLFTTAEAYNRLFKIYK</sequence>
<feature type="transmembrane region" description="Helical" evidence="1">
    <location>
        <begin position="221"/>
        <end position="242"/>
    </location>
</feature>
<dbReference type="Proteomes" id="UP000035337">
    <property type="component" value="Chromosome"/>
</dbReference>
<evidence type="ECO:0000313" key="3">
    <source>
        <dbReference type="Proteomes" id="UP000035337"/>
    </source>
</evidence>
<proteinExistence type="predicted"/>
<protein>
    <submittedName>
        <fullName evidence="2">Uncharacterized protein</fullName>
    </submittedName>
</protein>
<feature type="transmembrane region" description="Helical" evidence="1">
    <location>
        <begin position="136"/>
        <end position="161"/>
    </location>
</feature>
<dbReference type="EMBL" id="CP009498">
    <property type="protein sequence ID" value="AKL98639.1"/>
    <property type="molecule type" value="Genomic_DNA"/>
</dbReference>
<organism evidence="2 3">
    <name type="scientific">Endomicrobium proavitum</name>
    <dbReference type="NCBI Taxonomy" id="1408281"/>
    <lineage>
        <taxon>Bacteria</taxon>
        <taxon>Pseudomonadati</taxon>
        <taxon>Elusimicrobiota</taxon>
        <taxon>Endomicrobiia</taxon>
        <taxon>Endomicrobiales</taxon>
        <taxon>Endomicrobiaceae</taxon>
        <taxon>Endomicrobium</taxon>
    </lineage>
</organism>
<evidence type="ECO:0000256" key="1">
    <source>
        <dbReference type="SAM" id="Phobius"/>
    </source>
</evidence>
<keyword evidence="3" id="KW-1185">Reference proteome</keyword>
<feature type="transmembrane region" description="Helical" evidence="1">
    <location>
        <begin position="50"/>
        <end position="70"/>
    </location>
</feature>
<keyword evidence="1" id="KW-1133">Transmembrane helix</keyword>
<feature type="transmembrane region" description="Helical" evidence="1">
    <location>
        <begin position="187"/>
        <end position="215"/>
    </location>
</feature>
<feature type="transmembrane region" description="Helical" evidence="1">
    <location>
        <begin position="102"/>
        <end position="130"/>
    </location>
</feature>